<dbReference type="EMBL" id="VTYN01000013">
    <property type="protein sequence ID" value="NOH49049.1"/>
    <property type="molecule type" value="Genomic_DNA"/>
</dbReference>
<dbReference type="FunFam" id="1.10.10.10:FF:000001">
    <property type="entry name" value="LysR family transcriptional regulator"/>
    <property type="match status" value="1"/>
</dbReference>
<evidence type="ECO:0000313" key="6">
    <source>
        <dbReference type="EMBL" id="NOH49049.1"/>
    </source>
</evidence>
<dbReference type="InterPro" id="IPR000847">
    <property type="entry name" value="LysR_HTH_N"/>
</dbReference>
<dbReference type="GO" id="GO:0006351">
    <property type="term" value="P:DNA-templated transcription"/>
    <property type="evidence" value="ECO:0007669"/>
    <property type="project" value="TreeGrafter"/>
</dbReference>
<keyword evidence="4" id="KW-0804">Transcription</keyword>
<dbReference type="Pfam" id="PF03466">
    <property type="entry name" value="LysR_substrate"/>
    <property type="match status" value="1"/>
</dbReference>
<dbReference type="InterPro" id="IPR005119">
    <property type="entry name" value="LysR_subst-bd"/>
</dbReference>
<evidence type="ECO:0000313" key="7">
    <source>
        <dbReference type="Proteomes" id="UP000572072"/>
    </source>
</evidence>
<keyword evidence="3" id="KW-0238">DNA-binding</keyword>
<dbReference type="PROSITE" id="PS50931">
    <property type="entry name" value="HTH_LYSR"/>
    <property type="match status" value="1"/>
</dbReference>
<dbReference type="PANTHER" id="PTHR30537:SF20">
    <property type="entry name" value="TRANSCRIPTIONAL REGULATORY PROTEIN"/>
    <property type="match status" value="1"/>
</dbReference>
<evidence type="ECO:0000256" key="4">
    <source>
        <dbReference type="ARBA" id="ARBA00023163"/>
    </source>
</evidence>
<dbReference type="AlphaFoldDB" id="A0A7Y3Z9L4"/>
<evidence type="ECO:0000256" key="2">
    <source>
        <dbReference type="ARBA" id="ARBA00023015"/>
    </source>
</evidence>
<dbReference type="Gene3D" id="3.40.190.10">
    <property type="entry name" value="Periplasmic binding protein-like II"/>
    <property type="match status" value="2"/>
</dbReference>
<sequence length="299" mass="33453">MKATLDEMNVFVSVVDTGSVSAAAELLSLTTSATSRALARLESKLNTTLLNRTTRRIELTEEGQLYLDRVRKILASVDEAEDMLVGDKGKPSGLLRVNAASPFMLHVVAPLVAQYQQEYPEIELELTSNEENIDLLGKRTDIAIRIGQLKDSTMRAARLATSSIRVLASPEYLAQHGNPKSVKELVQHRLLGFSRFEFLNDWPLQTEEGELLRIKPVVKAESGETLRVMALKGDGIVCLSDFMTQDDRRNGRLVEVLPESRLDIRQPIHAVYYANAVASARVRSFIDFLKRHMNDEGFE</sequence>
<feature type="domain" description="HTH lysR-type" evidence="5">
    <location>
        <begin position="1"/>
        <end position="60"/>
    </location>
</feature>
<dbReference type="RefSeq" id="WP_045481881.1">
    <property type="nucleotide sequence ID" value="NZ_VTYN01000013.1"/>
</dbReference>
<reference evidence="6 7" key="1">
    <citation type="submission" date="2019-08" db="EMBL/GenBank/DDBJ databases">
        <title>Draft genome sequencing and comparative genomics of hatchery-associated Vibrios.</title>
        <authorList>
            <person name="Kehlet-Delgado H."/>
            <person name="Mueller R.S."/>
        </authorList>
    </citation>
    <scope>NUCLEOTIDE SEQUENCE [LARGE SCALE GENOMIC DNA]</scope>
    <source>
        <strain evidence="6 7">00-78-3</strain>
    </source>
</reference>
<protein>
    <submittedName>
        <fullName evidence="6">LysR family transcriptional regulator</fullName>
    </submittedName>
</protein>
<dbReference type="Proteomes" id="UP000572072">
    <property type="component" value="Unassembled WGS sequence"/>
</dbReference>
<dbReference type="GO" id="GO:0043565">
    <property type="term" value="F:sequence-specific DNA binding"/>
    <property type="evidence" value="ECO:0007669"/>
    <property type="project" value="TreeGrafter"/>
</dbReference>
<dbReference type="SUPFAM" id="SSF53850">
    <property type="entry name" value="Periplasmic binding protein-like II"/>
    <property type="match status" value="1"/>
</dbReference>
<name>A0A7Y3Z9L4_9VIBR</name>
<dbReference type="SUPFAM" id="SSF46785">
    <property type="entry name" value="Winged helix' DNA-binding domain"/>
    <property type="match status" value="1"/>
</dbReference>
<proteinExistence type="inferred from homology"/>
<dbReference type="Pfam" id="PF00126">
    <property type="entry name" value="HTH_1"/>
    <property type="match status" value="1"/>
</dbReference>
<comment type="similarity">
    <text evidence="1">Belongs to the LysR transcriptional regulatory family.</text>
</comment>
<accession>A0A7Y3Z9L4</accession>
<dbReference type="Gene3D" id="1.10.10.10">
    <property type="entry name" value="Winged helix-like DNA-binding domain superfamily/Winged helix DNA-binding domain"/>
    <property type="match status" value="1"/>
</dbReference>
<dbReference type="InterPro" id="IPR058163">
    <property type="entry name" value="LysR-type_TF_proteobact-type"/>
</dbReference>
<evidence type="ECO:0000256" key="1">
    <source>
        <dbReference type="ARBA" id="ARBA00009437"/>
    </source>
</evidence>
<evidence type="ECO:0000256" key="3">
    <source>
        <dbReference type="ARBA" id="ARBA00023125"/>
    </source>
</evidence>
<dbReference type="InterPro" id="IPR036390">
    <property type="entry name" value="WH_DNA-bd_sf"/>
</dbReference>
<comment type="caution">
    <text evidence="6">The sequence shown here is derived from an EMBL/GenBank/DDBJ whole genome shotgun (WGS) entry which is preliminary data.</text>
</comment>
<evidence type="ECO:0000259" key="5">
    <source>
        <dbReference type="PROSITE" id="PS50931"/>
    </source>
</evidence>
<keyword evidence="2" id="KW-0805">Transcription regulation</keyword>
<dbReference type="InterPro" id="IPR036388">
    <property type="entry name" value="WH-like_DNA-bd_sf"/>
</dbReference>
<organism evidence="6 7">
    <name type="scientific">Vibrio rotiferianus</name>
    <dbReference type="NCBI Taxonomy" id="190895"/>
    <lineage>
        <taxon>Bacteria</taxon>
        <taxon>Pseudomonadati</taxon>
        <taxon>Pseudomonadota</taxon>
        <taxon>Gammaproteobacteria</taxon>
        <taxon>Vibrionales</taxon>
        <taxon>Vibrionaceae</taxon>
        <taxon>Vibrio</taxon>
    </lineage>
</organism>
<dbReference type="PANTHER" id="PTHR30537">
    <property type="entry name" value="HTH-TYPE TRANSCRIPTIONAL REGULATOR"/>
    <property type="match status" value="1"/>
</dbReference>
<dbReference type="GO" id="GO:0003700">
    <property type="term" value="F:DNA-binding transcription factor activity"/>
    <property type="evidence" value="ECO:0007669"/>
    <property type="project" value="InterPro"/>
</dbReference>
<gene>
    <name evidence="6" type="ORF">F0262_13405</name>
</gene>